<protein>
    <submittedName>
        <fullName evidence="2">Uncharacterized protein</fullName>
    </submittedName>
</protein>
<comment type="caution">
    <text evidence="2">The sequence shown here is derived from an EMBL/GenBank/DDBJ whole genome shotgun (WGS) entry which is preliminary data.</text>
</comment>
<name>A0A7J8ILE3_ROUAE</name>
<organism evidence="2 3">
    <name type="scientific">Rousettus aegyptiacus</name>
    <name type="common">Egyptian fruit bat</name>
    <name type="synonym">Pteropus aegyptiacus</name>
    <dbReference type="NCBI Taxonomy" id="9407"/>
    <lineage>
        <taxon>Eukaryota</taxon>
        <taxon>Metazoa</taxon>
        <taxon>Chordata</taxon>
        <taxon>Craniata</taxon>
        <taxon>Vertebrata</taxon>
        <taxon>Euteleostomi</taxon>
        <taxon>Mammalia</taxon>
        <taxon>Eutheria</taxon>
        <taxon>Laurasiatheria</taxon>
        <taxon>Chiroptera</taxon>
        <taxon>Yinpterochiroptera</taxon>
        <taxon>Pteropodoidea</taxon>
        <taxon>Pteropodidae</taxon>
        <taxon>Rousettinae</taxon>
        <taxon>Rousettus</taxon>
    </lineage>
</organism>
<feature type="transmembrane region" description="Helical" evidence="1">
    <location>
        <begin position="70"/>
        <end position="89"/>
    </location>
</feature>
<keyword evidence="1" id="KW-0812">Transmembrane</keyword>
<evidence type="ECO:0000313" key="3">
    <source>
        <dbReference type="Proteomes" id="UP000593571"/>
    </source>
</evidence>
<evidence type="ECO:0000313" key="2">
    <source>
        <dbReference type="EMBL" id="KAF6485404.1"/>
    </source>
</evidence>
<gene>
    <name evidence="2" type="ORF">HJG63_010621</name>
</gene>
<dbReference type="EMBL" id="JACASE010000003">
    <property type="protein sequence ID" value="KAF6485404.1"/>
    <property type="molecule type" value="Genomic_DNA"/>
</dbReference>
<accession>A0A7J8ILE3</accession>
<feature type="transmembrane region" description="Helical" evidence="1">
    <location>
        <begin position="36"/>
        <end position="58"/>
    </location>
</feature>
<keyword evidence="1" id="KW-0472">Membrane</keyword>
<keyword evidence="3" id="KW-1185">Reference proteome</keyword>
<sequence>MRVPFSPHPLQHLLLLVLLIIAILTGVRWYPIAVLISIFLIVSDVENLFMFVGHLYVFWEKCLFRSSAHILIGSFLLLLLLNCMSSLYILDSRPSSEALFANRFSHLDGCLFTSLTIFFFFFFAEQKF</sequence>
<feature type="transmembrane region" description="Helical" evidence="1">
    <location>
        <begin position="104"/>
        <end position="124"/>
    </location>
</feature>
<keyword evidence="1" id="KW-1133">Transmembrane helix</keyword>
<dbReference type="Proteomes" id="UP000593571">
    <property type="component" value="Unassembled WGS sequence"/>
</dbReference>
<dbReference type="AlphaFoldDB" id="A0A7J8ILE3"/>
<evidence type="ECO:0000256" key="1">
    <source>
        <dbReference type="SAM" id="Phobius"/>
    </source>
</evidence>
<feature type="transmembrane region" description="Helical" evidence="1">
    <location>
        <begin position="12"/>
        <end position="30"/>
    </location>
</feature>
<reference evidence="2 3" key="1">
    <citation type="journal article" date="2020" name="Nature">
        <title>Six reference-quality genomes reveal evolution of bat adaptations.</title>
        <authorList>
            <person name="Jebb D."/>
            <person name="Huang Z."/>
            <person name="Pippel M."/>
            <person name="Hughes G.M."/>
            <person name="Lavrichenko K."/>
            <person name="Devanna P."/>
            <person name="Winkler S."/>
            <person name="Jermiin L.S."/>
            <person name="Skirmuntt E.C."/>
            <person name="Katzourakis A."/>
            <person name="Burkitt-Gray L."/>
            <person name="Ray D.A."/>
            <person name="Sullivan K.A.M."/>
            <person name="Roscito J.G."/>
            <person name="Kirilenko B.M."/>
            <person name="Davalos L.M."/>
            <person name="Corthals A.P."/>
            <person name="Power M.L."/>
            <person name="Jones G."/>
            <person name="Ransome R.D."/>
            <person name="Dechmann D.K.N."/>
            <person name="Locatelli A.G."/>
            <person name="Puechmaille S.J."/>
            <person name="Fedrigo O."/>
            <person name="Jarvis E.D."/>
            <person name="Hiller M."/>
            <person name="Vernes S.C."/>
            <person name="Myers E.W."/>
            <person name="Teeling E.C."/>
        </authorList>
    </citation>
    <scope>NUCLEOTIDE SEQUENCE [LARGE SCALE GENOMIC DNA]</scope>
    <source>
        <strain evidence="2">MRouAeg1</strain>
        <tissue evidence="2">Muscle</tissue>
    </source>
</reference>
<proteinExistence type="predicted"/>